<dbReference type="AlphaFoldDB" id="A0A1A9W7N7"/>
<accession>A0A1A9W7N7</accession>
<sequence length="128" mass="14707">MSASDLWRTIKLLRGTKSVSNLMPIQLFEENLPGPCGPIMSYLSSLDENHDDFLLKKIVLSELNRASNISKDTFRCLDGIRNSHTTPHRNSSRLYALTYILKTFLNLYLLFSSHILTQMQLDKQHNPL</sequence>
<proteinExistence type="predicted"/>
<dbReference type="Proteomes" id="UP000091820">
    <property type="component" value="Unassembled WGS sequence"/>
</dbReference>
<evidence type="ECO:0000256" key="1">
    <source>
        <dbReference type="SAM" id="Phobius"/>
    </source>
</evidence>
<keyword evidence="1" id="KW-0472">Membrane</keyword>
<reference evidence="2" key="2">
    <citation type="submission" date="2020-05" db="UniProtKB">
        <authorList>
            <consortium name="EnsemblMetazoa"/>
        </authorList>
    </citation>
    <scope>IDENTIFICATION</scope>
    <source>
        <strain evidence="2">IAEA</strain>
    </source>
</reference>
<organism evidence="2 3">
    <name type="scientific">Glossina brevipalpis</name>
    <dbReference type="NCBI Taxonomy" id="37001"/>
    <lineage>
        <taxon>Eukaryota</taxon>
        <taxon>Metazoa</taxon>
        <taxon>Ecdysozoa</taxon>
        <taxon>Arthropoda</taxon>
        <taxon>Hexapoda</taxon>
        <taxon>Insecta</taxon>
        <taxon>Pterygota</taxon>
        <taxon>Neoptera</taxon>
        <taxon>Endopterygota</taxon>
        <taxon>Diptera</taxon>
        <taxon>Brachycera</taxon>
        <taxon>Muscomorpha</taxon>
        <taxon>Hippoboscoidea</taxon>
        <taxon>Glossinidae</taxon>
        <taxon>Glossina</taxon>
    </lineage>
</organism>
<dbReference type="EnsemblMetazoa" id="GBRI009140-RA">
    <property type="protein sequence ID" value="GBRI009140-PA"/>
    <property type="gene ID" value="GBRI009140"/>
</dbReference>
<dbReference type="VEuPathDB" id="VectorBase:GBRI009140"/>
<keyword evidence="1" id="KW-0812">Transmembrane</keyword>
<evidence type="ECO:0000313" key="2">
    <source>
        <dbReference type="EnsemblMetazoa" id="GBRI009140-PA"/>
    </source>
</evidence>
<protein>
    <submittedName>
        <fullName evidence="2">Uncharacterized protein</fullName>
    </submittedName>
</protein>
<keyword evidence="3" id="KW-1185">Reference proteome</keyword>
<feature type="transmembrane region" description="Helical" evidence="1">
    <location>
        <begin position="94"/>
        <end position="111"/>
    </location>
</feature>
<evidence type="ECO:0000313" key="3">
    <source>
        <dbReference type="Proteomes" id="UP000091820"/>
    </source>
</evidence>
<name>A0A1A9W7N7_9MUSC</name>
<reference evidence="3" key="1">
    <citation type="submission" date="2014-03" db="EMBL/GenBank/DDBJ databases">
        <authorList>
            <person name="Aksoy S."/>
            <person name="Warren W."/>
            <person name="Wilson R.K."/>
        </authorList>
    </citation>
    <scope>NUCLEOTIDE SEQUENCE [LARGE SCALE GENOMIC DNA]</scope>
    <source>
        <strain evidence="3">IAEA</strain>
    </source>
</reference>
<keyword evidence="1" id="KW-1133">Transmembrane helix</keyword>